<evidence type="ECO:0000313" key="2">
    <source>
        <dbReference type="Proteomes" id="UP000256924"/>
    </source>
</evidence>
<sequence>MEFNFYQAKFALLKPIKPTLMATKKQFFVSLEGVDLTDEQLKNIDKGIQNVVLSELSKVDNTQAFGAHRNFRELTKPLKVKDWFPWGIIIFKPGIDITKQVTDIHNQIKAYGG</sequence>
<gene>
    <name evidence="1" type="ORF">DRF68_11340</name>
</gene>
<reference evidence="1 2" key="1">
    <citation type="journal article" date="2004" name="Emerg. Infect. Dis.">
        <title>Amoebae-resisting bacteria isolated from human nasal swabs by amoebal coculture.</title>
        <authorList>
            <person name="Greub G."/>
            <person name="La Scola B."/>
            <person name="Raoult D."/>
        </authorList>
    </citation>
    <scope>NUCLEOTIDE SEQUENCE [LARGE SCALE GENOMIC DNA]</scope>
    <source>
        <strain evidence="1 2">CCUG 51329</strain>
    </source>
</reference>
<name>A0A3D9B6F7_9FLAO</name>
<dbReference type="EMBL" id="QNVU01000020">
    <property type="protein sequence ID" value="REC48796.1"/>
    <property type="molecule type" value="Genomic_DNA"/>
</dbReference>
<keyword evidence="2" id="KW-1185">Reference proteome</keyword>
<dbReference type="AlphaFoldDB" id="A0A3D9B6F7"/>
<evidence type="ECO:0000313" key="1">
    <source>
        <dbReference type="EMBL" id="REC48796.1"/>
    </source>
</evidence>
<protein>
    <submittedName>
        <fullName evidence="1">Uncharacterized protein</fullName>
    </submittedName>
</protein>
<comment type="caution">
    <text evidence="1">The sequence shown here is derived from an EMBL/GenBank/DDBJ whole genome shotgun (WGS) entry which is preliminary data.</text>
</comment>
<dbReference type="Proteomes" id="UP000256924">
    <property type="component" value="Unassembled WGS sequence"/>
</dbReference>
<organism evidence="1 2">
    <name type="scientific">Candidatus Chryseobacterium massiliense</name>
    <dbReference type="NCBI Taxonomy" id="204089"/>
    <lineage>
        <taxon>Bacteria</taxon>
        <taxon>Pseudomonadati</taxon>
        <taxon>Bacteroidota</taxon>
        <taxon>Flavobacteriia</taxon>
        <taxon>Flavobacteriales</taxon>
        <taxon>Weeksellaceae</taxon>
        <taxon>Chryseobacterium group</taxon>
        <taxon>Chryseobacterium</taxon>
    </lineage>
</organism>
<proteinExistence type="predicted"/>
<accession>A0A3D9B6F7</accession>